<accession>A0A7S1SPJ6</accession>
<protein>
    <recommendedName>
        <fullName evidence="2">OTU domain-containing protein</fullName>
    </recommendedName>
</protein>
<dbReference type="Gene3D" id="3.90.70.80">
    <property type="match status" value="1"/>
</dbReference>
<dbReference type="InterPro" id="IPR003323">
    <property type="entry name" value="OTU_dom"/>
</dbReference>
<comment type="similarity">
    <text evidence="1">Belongs to the peptidase C85 family.</text>
</comment>
<dbReference type="PROSITE" id="PS50802">
    <property type="entry name" value="OTU"/>
    <property type="match status" value="1"/>
</dbReference>
<dbReference type="PANTHER" id="PTHR12419:SF11">
    <property type="entry name" value="OTU DOMAIN-CONTAINING PROTEIN DDB_G0284757"/>
    <property type="match status" value="1"/>
</dbReference>
<dbReference type="AlphaFoldDB" id="A0A7S1SPJ6"/>
<feature type="domain" description="OTU" evidence="2">
    <location>
        <begin position="185"/>
        <end position="267"/>
    </location>
</feature>
<sequence>MECFPAQPASRLGDDGLEHMVSTKSTPLLRMSSSLQRRPLMAVNAEITDASRELVRSISNLQSPTFVKRDTSSVATVNVGAALEDGMQPVGRAFQRLSSQRMDSFRMLPTIPHNQEAQHGVVLPERTSSIVTSTVSKPHLTRLSSWTVSRKFLDFVIKREQESQRDEQELAQHVRLRGRLSRLHLVEHEQAGDGNCQFRSISHQLYDTPKWHQFIRKKAVAHMKRDSSFFLGFLGEELDVYCEEMLMNGTWGDELTLVREENEWEGG</sequence>
<evidence type="ECO:0000259" key="2">
    <source>
        <dbReference type="PROSITE" id="PS50802"/>
    </source>
</evidence>
<dbReference type="InterPro" id="IPR038765">
    <property type="entry name" value="Papain-like_cys_pep_sf"/>
</dbReference>
<reference evidence="3" key="1">
    <citation type="submission" date="2021-01" db="EMBL/GenBank/DDBJ databases">
        <authorList>
            <person name="Corre E."/>
            <person name="Pelletier E."/>
            <person name="Niang G."/>
            <person name="Scheremetjew M."/>
            <person name="Finn R."/>
            <person name="Kale V."/>
            <person name="Holt S."/>
            <person name="Cochrane G."/>
            <person name="Meng A."/>
            <person name="Brown T."/>
            <person name="Cohen L."/>
        </authorList>
    </citation>
    <scope>NUCLEOTIDE SEQUENCE</scope>
    <source>
        <strain evidence="3">PLY429</strain>
    </source>
</reference>
<dbReference type="PANTHER" id="PTHR12419">
    <property type="entry name" value="OTU DOMAIN CONTAINING PROTEIN"/>
    <property type="match status" value="1"/>
</dbReference>
<gene>
    <name evidence="3" type="ORF">TCHU04912_LOCUS6981</name>
</gene>
<evidence type="ECO:0000256" key="1">
    <source>
        <dbReference type="ARBA" id="ARBA00010407"/>
    </source>
</evidence>
<name>A0A7S1SPJ6_9CHLO</name>
<organism evidence="3">
    <name type="scientific">Tetraselmis chuii</name>
    <dbReference type="NCBI Taxonomy" id="63592"/>
    <lineage>
        <taxon>Eukaryota</taxon>
        <taxon>Viridiplantae</taxon>
        <taxon>Chlorophyta</taxon>
        <taxon>core chlorophytes</taxon>
        <taxon>Chlorodendrophyceae</taxon>
        <taxon>Chlorodendrales</taxon>
        <taxon>Chlorodendraceae</taxon>
        <taxon>Tetraselmis</taxon>
    </lineage>
</organism>
<dbReference type="Pfam" id="PF02338">
    <property type="entry name" value="OTU"/>
    <property type="match status" value="1"/>
</dbReference>
<dbReference type="SUPFAM" id="SSF54001">
    <property type="entry name" value="Cysteine proteinases"/>
    <property type="match status" value="1"/>
</dbReference>
<dbReference type="InterPro" id="IPR050704">
    <property type="entry name" value="Peptidase_C85-like"/>
</dbReference>
<evidence type="ECO:0000313" key="3">
    <source>
        <dbReference type="EMBL" id="CAD9204746.1"/>
    </source>
</evidence>
<dbReference type="GO" id="GO:0016579">
    <property type="term" value="P:protein deubiquitination"/>
    <property type="evidence" value="ECO:0007669"/>
    <property type="project" value="TreeGrafter"/>
</dbReference>
<dbReference type="EMBL" id="HBGG01013574">
    <property type="protein sequence ID" value="CAD9204746.1"/>
    <property type="molecule type" value="Transcribed_RNA"/>
</dbReference>
<proteinExistence type="inferred from homology"/>
<dbReference type="GO" id="GO:0004843">
    <property type="term" value="F:cysteine-type deubiquitinase activity"/>
    <property type="evidence" value="ECO:0007669"/>
    <property type="project" value="TreeGrafter"/>
</dbReference>